<evidence type="ECO:0000259" key="1">
    <source>
        <dbReference type="PROSITE" id="PS51462"/>
    </source>
</evidence>
<dbReference type="PROSITE" id="PS51462">
    <property type="entry name" value="NUDIX"/>
    <property type="match status" value="1"/>
</dbReference>
<protein>
    <submittedName>
        <fullName evidence="2">NUDIX domain-containing protein</fullName>
    </submittedName>
</protein>
<dbReference type="EMBL" id="QXQB01000002">
    <property type="protein sequence ID" value="RJX40020.1"/>
    <property type="molecule type" value="Genomic_DNA"/>
</dbReference>
<evidence type="ECO:0000313" key="2">
    <source>
        <dbReference type="EMBL" id="RJX40020.1"/>
    </source>
</evidence>
<dbReference type="GO" id="GO:0005737">
    <property type="term" value="C:cytoplasm"/>
    <property type="evidence" value="ECO:0007669"/>
    <property type="project" value="TreeGrafter"/>
</dbReference>
<dbReference type="GO" id="GO:0009240">
    <property type="term" value="P:isopentenyl diphosphate biosynthetic process"/>
    <property type="evidence" value="ECO:0007669"/>
    <property type="project" value="TreeGrafter"/>
</dbReference>
<dbReference type="PANTHER" id="PTHR10885:SF20">
    <property type="entry name" value="NUDIX HYDROLASE DOMAIN-CONTAINING PROTEIN"/>
    <property type="match status" value="1"/>
</dbReference>
<sequence length="215" mass="23970">MAEERFDIYDEAMNPIGTATRSETHKHGYWHRSFHCWLTRRIEGRPVVLFQRRQLGKDTNPGSFDITAAGHLTAGETVRDAARELEEELGIRADFDQLVPLGQIREEAEGIVGGSVYMDREVSDVFALVCELPLSEFRLQPEEVAGIYEADIADMLKLFEGSADELAVHGMKLADGTAPDAGLLVPDACVIRAEQFVPREAAYYIEVMNQLAELS</sequence>
<dbReference type="InterPro" id="IPR000086">
    <property type="entry name" value="NUDIX_hydrolase_dom"/>
</dbReference>
<organism evidence="2 3">
    <name type="scientific">Paenibacillus pinisoli</name>
    <dbReference type="NCBI Taxonomy" id="1276110"/>
    <lineage>
        <taxon>Bacteria</taxon>
        <taxon>Bacillati</taxon>
        <taxon>Bacillota</taxon>
        <taxon>Bacilli</taxon>
        <taxon>Bacillales</taxon>
        <taxon>Paenibacillaceae</taxon>
        <taxon>Paenibacillus</taxon>
    </lineage>
</organism>
<gene>
    <name evidence="2" type="ORF">D3P09_11640</name>
</gene>
<dbReference type="GO" id="GO:0004452">
    <property type="term" value="F:isopentenyl-diphosphate delta-isomerase activity"/>
    <property type="evidence" value="ECO:0007669"/>
    <property type="project" value="TreeGrafter"/>
</dbReference>
<keyword evidence="3" id="KW-1185">Reference proteome</keyword>
<evidence type="ECO:0000313" key="3">
    <source>
        <dbReference type="Proteomes" id="UP000267798"/>
    </source>
</evidence>
<accession>A0A3A6PI84</accession>
<dbReference type="Proteomes" id="UP000267798">
    <property type="component" value="Unassembled WGS sequence"/>
</dbReference>
<dbReference type="OrthoDB" id="9780586at2"/>
<comment type="caution">
    <text evidence="2">The sequence shown here is derived from an EMBL/GenBank/DDBJ whole genome shotgun (WGS) entry which is preliminary data.</text>
</comment>
<dbReference type="Pfam" id="PF00293">
    <property type="entry name" value="NUDIX"/>
    <property type="match status" value="1"/>
</dbReference>
<dbReference type="RefSeq" id="WP_120109945.1">
    <property type="nucleotide sequence ID" value="NZ_QXQB01000002.1"/>
</dbReference>
<dbReference type="AlphaFoldDB" id="A0A3A6PI84"/>
<dbReference type="PANTHER" id="PTHR10885">
    <property type="entry name" value="ISOPENTENYL-DIPHOSPHATE DELTA-ISOMERASE"/>
    <property type="match status" value="1"/>
</dbReference>
<reference evidence="2 3" key="1">
    <citation type="submission" date="2018-09" db="EMBL/GenBank/DDBJ databases">
        <title>Paenibacillus aracenensis nov. sp. isolated from a cave in southern Spain.</title>
        <authorList>
            <person name="Jurado V."/>
            <person name="Gutierrez-Patricio S."/>
            <person name="Gonzalez-Pimentel J.L."/>
            <person name="Miller A.Z."/>
            <person name="Laiz L."/>
            <person name="Saiz-Jimenez C."/>
        </authorList>
    </citation>
    <scope>NUCLEOTIDE SEQUENCE [LARGE SCALE GENOMIC DNA]</scope>
    <source>
        <strain evidence="2 3">JCM 19203</strain>
    </source>
</reference>
<dbReference type="Gene3D" id="3.90.79.10">
    <property type="entry name" value="Nucleoside Triphosphate Pyrophosphohydrolase"/>
    <property type="match status" value="1"/>
</dbReference>
<dbReference type="SUPFAM" id="SSF55811">
    <property type="entry name" value="Nudix"/>
    <property type="match status" value="1"/>
</dbReference>
<proteinExistence type="predicted"/>
<dbReference type="InterPro" id="IPR015797">
    <property type="entry name" value="NUDIX_hydrolase-like_dom_sf"/>
</dbReference>
<dbReference type="CDD" id="cd04692">
    <property type="entry name" value="NUDIX_Hydrolase"/>
    <property type="match status" value="1"/>
</dbReference>
<name>A0A3A6PI84_9BACL</name>
<feature type="domain" description="Nudix hydrolase" evidence="1">
    <location>
        <begin position="29"/>
        <end position="173"/>
    </location>
</feature>